<dbReference type="Gene3D" id="2.40.320.10">
    <property type="entry name" value="Hypothetical Protein Pfu-838710-001"/>
    <property type="match status" value="1"/>
</dbReference>
<protein>
    <submittedName>
        <fullName evidence="3">Inorganic triphosphatase</fullName>
        <ecNumber evidence="3">3.6.1.25</ecNumber>
    </submittedName>
</protein>
<gene>
    <name evidence="3" type="ORF">Mgrana_02097</name>
</gene>
<organism evidence="3 4">
    <name type="scientific">Meiothermus granaticius NBRC 107808</name>
    <dbReference type="NCBI Taxonomy" id="1227551"/>
    <lineage>
        <taxon>Bacteria</taxon>
        <taxon>Thermotogati</taxon>
        <taxon>Deinococcota</taxon>
        <taxon>Deinococci</taxon>
        <taxon>Thermales</taxon>
        <taxon>Thermaceae</taxon>
        <taxon>Meiothermus</taxon>
    </lineage>
</organism>
<dbReference type="InterPro" id="IPR012042">
    <property type="entry name" value="NeuTTM/CthTTM-like"/>
</dbReference>
<dbReference type="OrthoDB" id="9805588at2"/>
<dbReference type="EMBL" id="QWLB01000027">
    <property type="protein sequence ID" value="RIH92024.1"/>
    <property type="molecule type" value="Genomic_DNA"/>
</dbReference>
<dbReference type="GO" id="GO:0050355">
    <property type="term" value="F:inorganic triphosphate phosphatase activity"/>
    <property type="evidence" value="ECO:0007669"/>
    <property type="project" value="UniProtKB-EC"/>
</dbReference>
<keyword evidence="4" id="KW-1185">Reference proteome</keyword>
<dbReference type="Pfam" id="PF01928">
    <property type="entry name" value="CYTH"/>
    <property type="match status" value="1"/>
</dbReference>
<sequence>MGTETERKFLVVSDGWKAGAVGTRYRQGYLSFQPAVRVRIAGDQGYLTIKGPPQGMSRPEFEYPIPLEDALLLLETLCHKPLIEKTRYRVPYGGHIWEVDVFEGENRGLVVAELELPSEQTPACWPDWVGAEVSDDPRYANASLVQHPYSEWGP</sequence>
<name>A0A399F5T6_9DEIN</name>
<dbReference type="PANTHER" id="PTHR40114:SF1">
    <property type="entry name" value="SLR0698 PROTEIN"/>
    <property type="match status" value="1"/>
</dbReference>
<dbReference type="PROSITE" id="PS51707">
    <property type="entry name" value="CYTH"/>
    <property type="match status" value="1"/>
</dbReference>
<dbReference type="InterPro" id="IPR033469">
    <property type="entry name" value="CYTH-like_dom_sf"/>
</dbReference>
<feature type="active site" description="Proton acceptor" evidence="1">
    <location>
        <position position="29"/>
    </location>
</feature>
<evidence type="ECO:0000313" key="4">
    <source>
        <dbReference type="Proteomes" id="UP000266178"/>
    </source>
</evidence>
<proteinExistence type="predicted"/>
<dbReference type="CDD" id="cd07891">
    <property type="entry name" value="CYTH-like_CthTTM-like_1"/>
    <property type="match status" value="1"/>
</dbReference>
<dbReference type="SMART" id="SM01118">
    <property type="entry name" value="CYTH"/>
    <property type="match status" value="1"/>
</dbReference>
<evidence type="ECO:0000313" key="3">
    <source>
        <dbReference type="EMBL" id="RIH92024.1"/>
    </source>
</evidence>
<reference evidence="3 4" key="1">
    <citation type="submission" date="2018-08" db="EMBL/GenBank/DDBJ databases">
        <title>Meiothermus granaticius genome AF-68 sequencing project.</title>
        <authorList>
            <person name="Da Costa M.S."/>
            <person name="Albuquerque L."/>
            <person name="Raposo P."/>
            <person name="Froufe H.J.C."/>
            <person name="Barroso C.S."/>
            <person name="Egas C."/>
        </authorList>
    </citation>
    <scope>NUCLEOTIDE SEQUENCE [LARGE SCALE GENOMIC DNA]</scope>
    <source>
        <strain evidence="3 4">AF-68</strain>
    </source>
</reference>
<accession>A0A399F5T6</accession>
<dbReference type="PANTHER" id="PTHR40114">
    <property type="entry name" value="SLR0698 PROTEIN"/>
    <property type="match status" value="1"/>
</dbReference>
<dbReference type="Proteomes" id="UP000266178">
    <property type="component" value="Unassembled WGS sequence"/>
</dbReference>
<dbReference type="PIRSF" id="PIRSF016487">
    <property type="entry name" value="CYTH_UCP016487"/>
    <property type="match status" value="1"/>
</dbReference>
<dbReference type="SUPFAM" id="SSF55154">
    <property type="entry name" value="CYTH-like phosphatases"/>
    <property type="match status" value="1"/>
</dbReference>
<dbReference type="RefSeq" id="WP_119357570.1">
    <property type="nucleotide sequence ID" value="NZ_BJXM01000007.1"/>
</dbReference>
<comment type="caution">
    <text evidence="3">The sequence shown here is derived from an EMBL/GenBank/DDBJ whole genome shotgun (WGS) entry which is preliminary data.</text>
</comment>
<evidence type="ECO:0000256" key="1">
    <source>
        <dbReference type="PIRSR" id="PIRSR016487-1"/>
    </source>
</evidence>
<feature type="domain" description="CYTH" evidence="2">
    <location>
        <begin position="2"/>
        <end position="146"/>
    </location>
</feature>
<dbReference type="InterPro" id="IPR023577">
    <property type="entry name" value="CYTH_domain"/>
</dbReference>
<dbReference type="EC" id="3.6.1.25" evidence="3"/>
<dbReference type="AlphaFoldDB" id="A0A399F5T6"/>
<keyword evidence="3" id="KW-0378">Hydrolase</keyword>
<evidence type="ECO:0000259" key="2">
    <source>
        <dbReference type="PROSITE" id="PS51707"/>
    </source>
</evidence>